<dbReference type="SMART" id="SM00880">
    <property type="entry name" value="CHAD"/>
    <property type="match status" value="1"/>
</dbReference>
<name>M2YGN1_9MICC</name>
<keyword evidence="5" id="KW-1185">Reference proteome</keyword>
<dbReference type="Pfam" id="PF05235">
    <property type="entry name" value="CHAD"/>
    <property type="match status" value="1"/>
</dbReference>
<organism evidence="4 5">
    <name type="scientific">Kocuria palustris PEL</name>
    <dbReference type="NCBI Taxonomy" id="1236550"/>
    <lineage>
        <taxon>Bacteria</taxon>
        <taxon>Bacillati</taxon>
        <taxon>Actinomycetota</taxon>
        <taxon>Actinomycetes</taxon>
        <taxon>Micrococcales</taxon>
        <taxon>Micrococcaceae</taxon>
        <taxon>Kocuria</taxon>
    </lineage>
</organism>
<feature type="region of interest" description="Disordered" evidence="1">
    <location>
        <begin position="210"/>
        <end position="282"/>
    </location>
</feature>
<dbReference type="PANTHER" id="PTHR39339:SF1">
    <property type="entry name" value="CHAD DOMAIN-CONTAINING PROTEIN"/>
    <property type="match status" value="1"/>
</dbReference>
<evidence type="ECO:0000313" key="5">
    <source>
        <dbReference type="Proteomes" id="UP000009877"/>
    </source>
</evidence>
<gene>
    <name evidence="4" type="ORF">C884_01048</name>
</gene>
<dbReference type="InterPro" id="IPR038186">
    <property type="entry name" value="CHAD_dom_sf"/>
</dbReference>
<feature type="domain" description="CHAD" evidence="3">
    <location>
        <begin position="278"/>
        <end position="573"/>
    </location>
</feature>
<comment type="caution">
    <text evidence="4">The sequence shown here is derived from an EMBL/GenBank/DDBJ whole genome shotgun (WGS) entry which is preliminary data.</text>
</comment>
<dbReference type="PROSITE" id="PS51708">
    <property type="entry name" value="CHAD"/>
    <property type="match status" value="1"/>
</dbReference>
<evidence type="ECO:0000259" key="2">
    <source>
        <dbReference type="PROSITE" id="PS51707"/>
    </source>
</evidence>
<accession>M2YGN1</accession>
<dbReference type="AlphaFoldDB" id="M2YGN1"/>
<reference evidence="4 5" key="1">
    <citation type="journal article" date="2014" name="Genome Announc.">
        <title>Draft Genome Sequence of Kocuria palustris PEL.</title>
        <authorList>
            <person name="Sharma G."/>
            <person name="Khatri I."/>
            <person name="Subramanian S."/>
        </authorList>
    </citation>
    <scope>NUCLEOTIDE SEQUENCE [LARGE SCALE GENOMIC DNA]</scope>
    <source>
        <strain evidence="4 5">PEL</strain>
    </source>
</reference>
<dbReference type="InterPro" id="IPR033469">
    <property type="entry name" value="CYTH-like_dom_sf"/>
</dbReference>
<dbReference type="InterPro" id="IPR023577">
    <property type="entry name" value="CYTH_domain"/>
</dbReference>
<feature type="compositionally biased region" description="Basic and acidic residues" evidence="1">
    <location>
        <begin position="258"/>
        <end position="271"/>
    </location>
</feature>
<dbReference type="RefSeq" id="WP_006213427.1">
    <property type="nucleotide sequence ID" value="NZ_ANHZ02000002.1"/>
</dbReference>
<dbReference type="Pfam" id="PF01928">
    <property type="entry name" value="CYTH"/>
    <property type="match status" value="1"/>
</dbReference>
<evidence type="ECO:0000313" key="4">
    <source>
        <dbReference type="EMBL" id="EME37674.1"/>
    </source>
</evidence>
<sequence length="573" mass="62820">MTPSTQPEIERKYEVPAGAEPVWDDMPRLKVEPEQDVRSLEATYYDTATGSLAAFGLALRRRRGGPDEGWHLKYRAAGVKHEVHVPLLRTADRLPAQMRQLISGLLDDQPLEPLAVLRNERQVLQVHDPEHGRVAEICLDDVRGTESATGITRVWQEHEVELVNGTQADPQAVFDEIQTVLLAAGLRPSASAAKIARTLGAEDDAEAVTVIGPDGEQLPGTQPEDSSEDRAEKASSKGKKGKKDKKDGGKKGKKGKKDKKDGGKKAKRAEAVPEPESEPSTGQIVRTALFGAVRQIQWMDFLVRIGAEPAVHGLRRAARTCEALLIGLGPDLANPQEAAEAGRIVREMSQELSALRDAEVVEQLLPLRAEDAGEALSRSAAAHLETMARENREAQAASARRRLLSSGHQQSLRDLAEVLGRARLSDSAAERSPKKLGSRMAERWLETIRQLGPVPVEVVQLDDVLVHVHAVRRALRLFSFGAEVFDATPLRARKSQTTILPSAEGYLETCGDLMDCRVMDVWYASAARSLVRKGGDRYGVGILHGRERALLEASTEDSVLILEELFDQFEDED</sequence>
<dbReference type="PROSITE" id="PS51707">
    <property type="entry name" value="CYTH"/>
    <property type="match status" value="1"/>
</dbReference>
<feature type="domain" description="CYTH" evidence="2">
    <location>
        <begin position="6"/>
        <end position="202"/>
    </location>
</feature>
<dbReference type="Gene3D" id="2.40.320.10">
    <property type="entry name" value="Hypothetical Protein Pfu-838710-001"/>
    <property type="match status" value="1"/>
</dbReference>
<evidence type="ECO:0000256" key="1">
    <source>
        <dbReference type="SAM" id="MobiDB-lite"/>
    </source>
</evidence>
<dbReference type="Proteomes" id="UP000009877">
    <property type="component" value="Unassembled WGS sequence"/>
</dbReference>
<dbReference type="PANTHER" id="PTHR39339">
    <property type="entry name" value="SLR1444 PROTEIN"/>
    <property type="match status" value="1"/>
</dbReference>
<dbReference type="CDD" id="cd07374">
    <property type="entry name" value="CYTH-like_Pase"/>
    <property type="match status" value="1"/>
</dbReference>
<dbReference type="InterPro" id="IPR007899">
    <property type="entry name" value="CHAD_dom"/>
</dbReference>
<evidence type="ECO:0000259" key="3">
    <source>
        <dbReference type="PROSITE" id="PS51708"/>
    </source>
</evidence>
<dbReference type="Gene3D" id="1.40.20.10">
    <property type="entry name" value="CHAD domain"/>
    <property type="match status" value="1"/>
</dbReference>
<proteinExistence type="predicted"/>
<dbReference type="SMART" id="SM01118">
    <property type="entry name" value="CYTH"/>
    <property type="match status" value="1"/>
</dbReference>
<protein>
    <submittedName>
        <fullName evidence="4">Secreted protein</fullName>
    </submittedName>
</protein>
<dbReference type="SUPFAM" id="SSF55154">
    <property type="entry name" value="CYTH-like phosphatases"/>
    <property type="match status" value="1"/>
</dbReference>
<dbReference type="EMBL" id="ANHZ02000002">
    <property type="protein sequence ID" value="EME37674.1"/>
    <property type="molecule type" value="Genomic_DNA"/>
</dbReference>